<dbReference type="RefSeq" id="WP_066755343.1">
    <property type="nucleotide sequence ID" value="NZ_JBHUMB010000006.1"/>
</dbReference>
<gene>
    <name evidence="3" type="ORF">ACFSQ6_04125</name>
</gene>
<evidence type="ECO:0000313" key="4">
    <source>
        <dbReference type="Proteomes" id="UP001597418"/>
    </source>
</evidence>
<dbReference type="Pfam" id="PF20434">
    <property type="entry name" value="BD-FAE"/>
    <property type="match status" value="1"/>
</dbReference>
<dbReference type="EMBL" id="JBHUMB010000006">
    <property type="protein sequence ID" value="MFD2742574.1"/>
    <property type="molecule type" value="Genomic_DNA"/>
</dbReference>
<evidence type="ECO:0000256" key="1">
    <source>
        <dbReference type="ARBA" id="ARBA00022801"/>
    </source>
</evidence>
<keyword evidence="4" id="KW-1185">Reference proteome</keyword>
<evidence type="ECO:0000313" key="3">
    <source>
        <dbReference type="EMBL" id="MFD2742574.1"/>
    </source>
</evidence>
<dbReference type="InterPro" id="IPR050300">
    <property type="entry name" value="GDXG_lipolytic_enzyme"/>
</dbReference>
<dbReference type="InterPro" id="IPR029058">
    <property type="entry name" value="AB_hydrolase_fold"/>
</dbReference>
<evidence type="ECO:0000259" key="2">
    <source>
        <dbReference type="Pfam" id="PF20434"/>
    </source>
</evidence>
<accession>A0ABW5U9S4</accession>
<feature type="domain" description="BD-FAE-like" evidence="2">
    <location>
        <begin position="25"/>
        <end position="228"/>
    </location>
</feature>
<reference evidence="4" key="1">
    <citation type="journal article" date="2019" name="Int. J. Syst. Evol. Microbiol.">
        <title>The Global Catalogue of Microorganisms (GCM) 10K type strain sequencing project: providing services to taxonomists for standard genome sequencing and annotation.</title>
        <authorList>
            <consortium name="The Broad Institute Genomics Platform"/>
            <consortium name="The Broad Institute Genome Sequencing Center for Infectious Disease"/>
            <person name="Wu L."/>
            <person name="Ma J."/>
        </authorList>
    </citation>
    <scope>NUCLEOTIDE SEQUENCE [LARGE SCALE GENOMIC DNA]</scope>
    <source>
        <strain evidence="4">KCTC 42247</strain>
    </source>
</reference>
<comment type="caution">
    <text evidence="3">The sequence shown here is derived from an EMBL/GenBank/DDBJ whole genome shotgun (WGS) entry which is preliminary data.</text>
</comment>
<dbReference type="GO" id="GO:0016787">
    <property type="term" value="F:hydrolase activity"/>
    <property type="evidence" value="ECO:0007669"/>
    <property type="project" value="UniProtKB-KW"/>
</dbReference>
<proteinExistence type="predicted"/>
<protein>
    <submittedName>
        <fullName evidence="3">Alpha/beta hydrolase fold domain-containing protein</fullName>
    </submittedName>
</protein>
<dbReference type="PANTHER" id="PTHR48081:SF33">
    <property type="entry name" value="KYNURENINE FORMAMIDASE"/>
    <property type="match status" value="1"/>
</dbReference>
<organism evidence="3 4">
    <name type="scientific">Sphingobacterium populi</name>
    <dbReference type="NCBI Taxonomy" id="1812824"/>
    <lineage>
        <taxon>Bacteria</taxon>
        <taxon>Pseudomonadati</taxon>
        <taxon>Bacteroidota</taxon>
        <taxon>Sphingobacteriia</taxon>
        <taxon>Sphingobacteriales</taxon>
        <taxon>Sphingobacteriaceae</taxon>
        <taxon>Sphingobacterium</taxon>
    </lineage>
</organism>
<sequence length="265" mass="29709">MEHYPVDQDLVLRNVQYGAHKLQSIDIYLPANRSIDRTKMIVYVHGGNWSAGDKDDIGLDENSVKLLQEYFPDFAFFNLNHRLAGDSSEIAIHAKDAEMDIAKAMRFIYQQANIYQISTDTYMAGLESGAQLASMYALQNTAASSSVKGTLIFSGALDLLTIHHAADEATRQALQTYIGDSAEEHISSYKIASPIEHISASSPPFLIIHDTNNMNFPVSQAEAFAKKLNTYNIDYEFIQYSSIKDSIPAHDMENTFNKIKIFLLR</sequence>
<dbReference type="PANTHER" id="PTHR48081">
    <property type="entry name" value="AB HYDROLASE SUPERFAMILY PROTEIN C4A8.06C"/>
    <property type="match status" value="1"/>
</dbReference>
<keyword evidence="1 3" id="KW-0378">Hydrolase</keyword>
<dbReference type="SUPFAM" id="SSF53474">
    <property type="entry name" value="alpha/beta-Hydrolases"/>
    <property type="match status" value="1"/>
</dbReference>
<dbReference type="Proteomes" id="UP001597418">
    <property type="component" value="Unassembled WGS sequence"/>
</dbReference>
<dbReference type="Gene3D" id="3.40.50.1820">
    <property type="entry name" value="alpha/beta hydrolase"/>
    <property type="match status" value="1"/>
</dbReference>
<dbReference type="InterPro" id="IPR049492">
    <property type="entry name" value="BD-FAE-like_dom"/>
</dbReference>
<name>A0ABW5U9S4_9SPHI</name>